<protein>
    <submittedName>
        <fullName evidence="1">Putative membrane or secreted protein</fullName>
    </submittedName>
</protein>
<dbReference type="EMBL" id="ANOH01000322">
    <property type="protein sequence ID" value="EMI53870.1"/>
    <property type="molecule type" value="Genomic_DNA"/>
</dbReference>
<reference evidence="1 2" key="1">
    <citation type="journal article" date="2013" name="Mar. Genomics">
        <title>Expression of sulfatases in Rhodopirellula baltica and the diversity of sulfatases in the genus Rhodopirellula.</title>
        <authorList>
            <person name="Wegner C.E."/>
            <person name="Richter-Heitmann T."/>
            <person name="Klindworth A."/>
            <person name="Klockow C."/>
            <person name="Richter M."/>
            <person name="Achstetter T."/>
            <person name="Glockner F.O."/>
            <person name="Harder J."/>
        </authorList>
    </citation>
    <scope>NUCLEOTIDE SEQUENCE [LARGE SCALE GENOMIC DNA]</scope>
    <source>
        <strain evidence="1 2">SM41</strain>
    </source>
</reference>
<dbReference type="RefSeq" id="WP_008683790.1">
    <property type="nucleotide sequence ID" value="NZ_ANOH01000322.1"/>
</dbReference>
<proteinExistence type="predicted"/>
<gene>
    <name evidence="1" type="ORF">RSSM_04689</name>
</gene>
<feature type="non-terminal residue" evidence="1">
    <location>
        <position position="130"/>
    </location>
</feature>
<dbReference type="Proteomes" id="UP000011885">
    <property type="component" value="Unassembled WGS sequence"/>
</dbReference>
<sequence length="130" mass="14355">MTKAKLPIAILIAATIAGAFVLLRPPTRTIAQDVVHSLNPEFMDAGNLVKPIVKEMRKLSDGTEVECYVITCGTVPPEHQVGPWVPKHVDDGKDKGGIWIKGGHVYDVDGKFVAHLDELYDDPEWNLVRE</sequence>
<name>M5TXF7_9BACT</name>
<keyword evidence="2" id="KW-1185">Reference proteome</keyword>
<comment type="caution">
    <text evidence="1">The sequence shown here is derived from an EMBL/GenBank/DDBJ whole genome shotgun (WGS) entry which is preliminary data.</text>
</comment>
<dbReference type="AlphaFoldDB" id="M5TXF7"/>
<organism evidence="1 2">
    <name type="scientific">Rhodopirellula sallentina SM41</name>
    <dbReference type="NCBI Taxonomy" id="1263870"/>
    <lineage>
        <taxon>Bacteria</taxon>
        <taxon>Pseudomonadati</taxon>
        <taxon>Planctomycetota</taxon>
        <taxon>Planctomycetia</taxon>
        <taxon>Pirellulales</taxon>
        <taxon>Pirellulaceae</taxon>
        <taxon>Rhodopirellula</taxon>
    </lineage>
</organism>
<accession>M5TXF7</accession>
<evidence type="ECO:0000313" key="2">
    <source>
        <dbReference type="Proteomes" id="UP000011885"/>
    </source>
</evidence>
<evidence type="ECO:0000313" key="1">
    <source>
        <dbReference type="EMBL" id="EMI53870.1"/>
    </source>
</evidence>